<evidence type="ECO:0000256" key="2">
    <source>
        <dbReference type="ARBA" id="ARBA00022857"/>
    </source>
</evidence>
<dbReference type="Proteomes" id="UP000559256">
    <property type="component" value="Unassembled WGS sequence"/>
</dbReference>
<dbReference type="InterPro" id="IPR018170">
    <property type="entry name" value="Aldo/ket_reductase_CS"/>
</dbReference>
<reference evidence="8 9" key="1">
    <citation type="journal article" date="2020" name="ISME J.">
        <title>Uncovering the hidden diversity of litter-decomposition mechanisms in mushroom-forming fungi.</title>
        <authorList>
            <person name="Floudas D."/>
            <person name="Bentzer J."/>
            <person name="Ahren D."/>
            <person name="Johansson T."/>
            <person name="Persson P."/>
            <person name="Tunlid A."/>
        </authorList>
    </citation>
    <scope>NUCLEOTIDE SEQUENCE [LARGE SCALE GENOMIC DNA]</scope>
    <source>
        <strain evidence="8 9">CBS 291.85</strain>
    </source>
</reference>
<dbReference type="PROSITE" id="PS00062">
    <property type="entry name" value="ALDOKETO_REDUCTASE_2"/>
    <property type="match status" value="1"/>
</dbReference>
<dbReference type="AlphaFoldDB" id="A0A8H5GYS0"/>
<dbReference type="CDD" id="cd19120">
    <property type="entry name" value="AKR_AKR3C2-3"/>
    <property type="match status" value="1"/>
</dbReference>
<feature type="site" description="Lowers pKa of active site Tyr" evidence="6">
    <location>
        <position position="88"/>
    </location>
</feature>
<proteinExistence type="inferred from homology"/>
<dbReference type="Gene3D" id="3.20.20.100">
    <property type="entry name" value="NADP-dependent oxidoreductase domain"/>
    <property type="match status" value="1"/>
</dbReference>
<dbReference type="InterPro" id="IPR020471">
    <property type="entry name" value="AKR"/>
</dbReference>
<comment type="caution">
    <text evidence="8">The sequence shown here is derived from an EMBL/GenBank/DDBJ whole genome shotgun (WGS) entry which is preliminary data.</text>
</comment>
<feature type="domain" description="NADP-dependent oxidoreductase" evidence="7">
    <location>
        <begin position="39"/>
        <end position="285"/>
    </location>
</feature>
<dbReference type="InterPro" id="IPR023210">
    <property type="entry name" value="NADP_OxRdtase_dom"/>
</dbReference>
<dbReference type="OrthoDB" id="416253at2759"/>
<dbReference type="PRINTS" id="PR00069">
    <property type="entry name" value="ALDKETRDTASE"/>
</dbReference>
<evidence type="ECO:0000256" key="3">
    <source>
        <dbReference type="ARBA" id="ARBA00023002"/>
    </source>
</evidence>
<accession>A0A8H5GYS0</accession>
<dbReference type="InterPro" id="IPR036812">
    <property type="entry name" value="NAD(P)_OxRdtase_dom_sf"/>
</dbReference>
<dbReference type="GO" id="GO:0016652">
    <property type="term" value="F:oxidoreductase activity, acting on NAD(P)H as acceptor"/>
    <property type="evidence" value="ECO:0007669"/>
    <property type="project" value="InterPro"/>
</dbReference>
<dbReference type="PANTHER" id="PTHR43827:SF3">
    <property type="entry name" value="NADP-DEPENDENT OXIDOREDUCTASE DOMAIN-CONTAINING PROTEIN"/>
    <property type="match status" value="1"/>
</dbReference>
<dbReference type="EMBL" id="JAACJM010000003">
    <property type="protein sequence ID" value="KAF5373653.1"/>
    <property type="molecule type" value="Genomic_DNA"/>
</dbReference>
<evidence type="ECO:0000256" key="1">
    <source>
        <dbReference type="ARBA" id="ARBA00007905"/>
    </source>
</evidence>
<evidence type="ECO:0000256" key="5">
    <source>
        <dbReference type="PIRSR" id="PIRSR000097-2"/>
    </source>
</evidence>
<evidence type="ECO:0000256" key="4">
    <source>
        <dbReference type="PIRSR" id="PIRSR000097-1"/>
    </source>
</evidence>
<dbReference type="PIRSF" id="PIRSF000097">
    <property type="entry name" value="AKR"/>
    <property type="match status" value="1"/>
</dbReference>
<dbReference type="GO" id="GO:0016616">
    <property type="term" value="F:oxidoreductase activity, acting on the CH-OH group of donors, NAD or NADP as acceptor"/>
    <property type="evidence" value="ECO:0007669"/>
    <property type="project" value="UniProtKB-ARBA"/>
</dbReference>
<evidence type="ECO:0000313" key="8">
    <source>
        <dbReference type="EMBL" id="KAF5373653.1"/>
    </source>
</evidence>
<evidence type="ECO:0000259" key="7">
    <source>
        <dbReference type="Pfam" id="PF00248"/>
    </source>
</evidence>
<evidence type="ECO:0000256" key="6">
    <source>
        <dbReference type="PIRSR" id="PIRSR000097-3"/>
    </source>
</evidence>
<keyword evidence="9" id="KW-1185">Reference proteome</keyword>
<feature type="active site" description="Proton donor" evidence="4">
    <location>
        <position position="63"/>
    </location>
</feature>
<gene>
    <name evidence="8" type="ORF">D9758_000690</name>
</gene>
<dbReference type="InterPro" id="IPR044494">
    <property type="entry name" value="AKR3C2/3"/>
</dbReference>
<sequence>MAPAFRSRPFTSMAQTFISLNDGNKAPWLGFGTGTALFGKDAAESVSTAIQTGIRHLDGAQAYVNEDSLGKGIKASGIPRSELYVVTKLRETVPAGTTPKSALQESLKKLGLDYVDLYLIHSPFKAAQEGKLKEWWASMEETKNEGLAKSIGVSNFYVDHLKTILEDAKIVPAANQIELHPYILKAAQPTLDFCKERDIVIESYGGLTPVARVPGGPVDPVITAIAERLSKETGTVVNSGQVLSKWLLQKGIIVITTSSKVSRIQEALAVSSLPDLTVEEIKSIENEGSKLHKRIFMKHVFNE</sequence>
<keyword evidence="2" id="KW-0521">NADP</keyword>
<name>A0A8H5GYS0_9AGAR</name>
<evidence type="ECO:0000313" key="9">
    <source>
        <dbReference type="Proteomes" id="UP000559256"/>
    </source>
</evidence>
<keyword evidence="3" id="KW-0560">Oxidoreductase</keyword>
<organism evidence="8 9">
    <name type="scientific">Tetrapyrgos nigripes</name>
    <dbReference type="NCBI Taxonomy" id="182062"/>
    <lineage>
        <taxon>Eukaryota</taxon>
        <taxon>Fungi</taxon>
        <taxon>Dikarya</taxon>
        <taxon>Basidiomycota</taxon>
        <taxon>Agaricomycotina</taxon>
        <taxon>Agaricomycetes</taxon>
        <taxon>Agaricomycetidae</taxon>
        <taxon>Agaricales</taxon>
        <taxon>Marasmiineae</taxon>
        <taxon>Marasmiaceae</taxon>
        <taxon>Tetrapyrgos</taxon>
    </lineage>
</organism>
<dbReference type="SUPFAM" id="SSF51430">
    <property type="entry name" value="NAD(P)-linked oxidoreductase"/>
    <property type="match status" value="1"/>
</dbReference>
<dbReference type="FunFam" id="3.20.20.100:FF:000002">
    <property type="entry name" value="2,5-diketo-D-gluconic acid reductase A"/>
    <property type="match status" value="1"/>
</dbReference>
<protein>
    <recommendedName>
        <fullName evidence="7">NADP-dependent oxidoreductase domain-containing protein</fullName>
    </recommendedName>
</protein>
<comment type="similarity">
    <text evidence="1">Belongs to the aldo/keto reductase family.</text>
</comment>
<dbReference type="PANTHER" id="PTHR43827">
    <property type="entry name" value="2,5-DIKETO-D-GLUCONIC ACID REDUCTASE"/>
    <property type="match status" value="1"/>
</dbReference>
<feature type="binding site" evidence="5">
    <location>
        <position position="121"/>
    </location>
    <ligand>
        <name>substrate</name>
    </ligand>
</feature>
<dbReference type="Pfam" id="PF00248">
    <property type="entry name" value="Aldo_ket_red"/>
    <property type="match status" value="1"/>
</dbReference>